<evidence type="ECO:0000256" key="1">
    <source>
        <dbReference type="ARBA" id="ARBA00004141"/>
    </source>
</evidence>
<comment type="subcellular location">
    <subcellularLocation>
        <location evidence="1">Membrane</location>
        <topology evidence="1">Multi-pass membrane protein</topology>
    </subcellularLocation>
</comment>
<evidence type="ECO:0000256" key="2">
    <source>
        <dbReference type="ARBA" id="ARBA00022692"/>
    </source>
</evidence>
<feature type="transmembrane region" description="Helical" evidence="6">
    <location>
        <begin position="217"/>
        <end position="236"/>
    </location>
</feature>
<feature type="transmembrane region" description="Helical" evidence="6">
    <location>
        <begin position="77"/>
        <end position="97"/>
    </location>
</feature>
<dbReference type="EMBL" id="SDKM01000001">
    <property type="protein sequence ID" value="RYP89069.1"/>
    <property type="molecule type" value="Genomic_DNA"/>
</dbReference>
<dbReference type="RefSeq" id="WP_134713204.1">
    <property type="nucleotide sequence ID" value="NZ_SDKM01000001.1"/>
</dbReference>
<keyword evidence="9" id="KW-1185">Reference proteome</keyword>
<dbReference type="PANTHER" id="PTHR31310:SF7">
    <property type="entry name" value="PA-PHOSPHATASE RELATED-FAMILY PROTEIN DDB_G0268928"/>
    <property type="match status" value="1"/>
</dbReference>
<feature type="transmembrane region" description="Helical" evidence="6">
    <location>
        <begin position="41"/>
        <end position="65"/>
    </location>
</feature>
<gene>
    <name evidence="8" type="ORF">EKO23_01180</name>
</gene>
<dbReference type="AlphaFoldDB" id="A0A4V1Y055"/>
<feature type="transmembrane region" description="Helical" evidence="6">
    <location>
        <begin position="336"/>
        <end position="354"/>
    </location>
</feature>
<evidence type="ECO:0000256" key="3">
    <source>
        <dbReference type="ARBA" id="ARBA00022989"/>
    </source>
</evidence>
<keyword evidence="4 6" id="KW-0472">Membrane</keyword>
<evidence type="ECO:0000313" key="8">
    <source>
        <dbReference type="EMBL" id="RYP89069.1"/>
    </source>
</evidence>
<keyword evidence="2 6" id="KW-0812">Transmembrane</keyword>
<proteinExistence type="predicted"/>
<evidence type="ECO:0000256" key="6">
    <source>
        <dbReference type="SAM" id="Phobius"/>
    </source>
</evidence>
<feature type="transmembrane region" description="Helical" evidence="6">
    <location>
        <begin position="309"/>
        <end position="330"/>
    </location>
</feature>
<organism evidence="8 9">
    <name type="scientific">Nocardioides guangzhouensis</name>
    <dbReference type="NCBI Taxonomy" id="2497878"/>
    <lineage>
        <taxon>Bacteria</taxon>
        <taxon>Bacillati</taxon>
        <taxon>Actinomycetota</taxon>
        <taxon>Actinomycetes</taxon>
        <taxon>Propionibacteriales</taxon>
        <taxon>Nocardioidaceae</taxon>
        <taxon>Nocardioides</taxon>
    </lineage>
</organism>
<protein>
    <submittedName>
        <fullName evidence="8">Phosphatase PAP2 family protein</fullName>
    </submittedName>
</protein>
<dbReference type="Proteomes" id="UP000295198">
    <property type="component" value="Unassembled WGS sequence"/>
</dbReference>
<dbReference type="OrthoDB" id="5171662at2"/>
<evidence type="ECO:0000259" key="7">
    <source>
        <dbReference type="Pfam" id="PF14378"/>
    </source>
</evidence>
<sequence>MGRPRATSTEERLQASAPASVRVRGPEEDAPTRREATRLTVTLWVVTALFAAVTLIRSVALDIPLRDPEGKMFRNRLGAAVVLLVLLALADALVRAWRSRTPGGRGLGHGVLRALQGRWTTRRTFLVASGVLAYHVVYVCYRNLKSWNAFNGERDGQLLDLDKALFLGHSPAELLHDLFGQGDAAVFFSVVYRSFTYLIPLSVVGTLAVLRVRNSYVMLWSGIWVWILGVASYYLVPSVGPFAAAPAEFAGLRPTAITDTQLEYVTERNHLLATPASPDAFASIGAFASLHVAFTCVILLVSAYYRWRVLTAVLAVYLVGVILSTVYFGWHFVADDIAGVVIAVLSVLLALLIVNGPRLWRDEPAAEPGSAP</sequence>
<dbReference type="InterPro" id="IPR026841">
    <property type="entry name" value="Aur1/Ipt1"/>
</dbReference>
<dbReference type="GO" id="GO:0016020">
    <property type="term" value="C:membrane"/>
    <property type="evidence" value="ECO:0007669"/>
    <property type="project" value="UniProtKB-SubCell"/>
</dbReference>
<evidence type="ECO:0000256" key="4">
    <source>
        <dbReference type="ARBA" id="ARBA00023136"/>
    </source>
</evidence>
<keyword evidence="3 6" id="KW-1133">Transmembrane helix</keyword>
<dbReference type="InterPro" id="IPR052185">
    <property type="entry name" value="IPC_Synthase-Related"/>
</dbReference>
<feature type="transmembrane region" description="Helical" evidence="6">
    <location>
        <begin position="125"/>
        <end position="144"/>
    </location>
</feature>
<dbReference type="Pfam" id="PF14378">
    <property type="entry name" value="PAP2_3"/>
    <property type="match status" value="1"/>
</dbReference>
<evidence type="ECO:0000313" key="9">
    <source>
        <dbReference type="Proteomes" id="UP000295198"/>
    </source>
</evidence>
<comment type="caution">
    <text evidence="8">The sequence shown here is derived from an EMBL/GenBank/DDBJ whole genome shotgun (WGS) entry which is preliminary data.</text>
</comment>
<dbReference type="PANTHER" id="PTHR31310">
    <property type="match status" value="1"/>
</dbReference>
<reference evidence="8 9" key="1">
    <citation type="submission" date="2019-01" db="EMBL/GenBank/DDBJ databases">
        <title>Nocardioides guangzhouensis sp. nov., an actinobacterium isolated from soil.</title>
        <authorList>
            <person name="Fu Y."/>
            <person name="Cai Y."/>
            <person name="Lin Z."/>
            <person name="Chen P."/>
        </authorList>
    </citation>
    <scope>NUCLEOTIDE SEQUENCE [LARGE SCALE GENOMIC DNA]</scope>
    <source>
        <strain evidence="8 9">130</strain>
    </source>
</reference>
<name>A0A4V1Y055_9ACTN</name>
<feature type="compositionally biased region" description="Basic and acidic residues" evidence="5">
    <location>
        <begin position="24"/>
        <end position="33"/>
    </location>
</feature>
<feature type="domain" description="Inositolphosphotransferase Aur1/Ipt1" evidence="7">
    <location>
        <begin position="157"/>
        <end position="349"/>
    </location>
</feature>
<feature type="region of interest" description="Disordered" evidence="5">
    <location>
        <begin position="1"/>
        <end position="33"/>
    </location>
</feature>
<accession>A0A4V1Y055</accession>
<evidence type="ECO:0000256" key="5">
    <source>
        <dbReference type="SAM" id="MobiDB-lite"/>
    </source>
</evidence>
<feature type="transmembrane region" description="Helical" evidence="6">
    <location>
        <begin position="280"/>
        <end position="302"/>
    </location>
</feature>
<feature type="transmembrane region" description="Helical" evidence="6">
    <location>
        <begin position="184"/>
        <end position="210"/>
    </location>
</feature>